<evidence type="ECO:0000313" key="1">
    <source>
        <dbReference type="EMBL" id="MBB5494566.1"/>
    </source>
</evidence>
<comment type="caution">
    <text evidence="1">The sequence shown here is derived from an EMBL/GenBank/DDBJ whole genome shotgun (WGS) entry which is preliminary data.</text>
</comment>
<reference evidence="1 2" key="1">
    <citation type="submission" date="2020-08" db="EMBL/GenBank/DDBJ databases">
        <title>Sequencing the genomes of 1000 actinobacteria strains.</title>
        <authorList>
            <person name="Klenk H.-P."/>
        </authorList>
    </citation>
    <scope>NUCLEOTIDE SEQUENCE [LARGE SCALE GENOMIC DNA]</scope>
    <source>
        <strain evidence="1 2">DSM 44598</strain>
    </source>
</reference>
<sequence>MREEPDWSHRSGISTVAAMTKSAHGCFSDKVRSLAPGRI</sequence>
<proteinExistence type="predicted"/>
<organism evidence="1 2">
    <name type="scientific">Nocardiopsis metallicus</name>
    <dbReference type="NCBI Taxonomy" id="179819"/>
    <lineage>
        <taxon>Bacteria</taxon>
        <taxon>Bacillati</taxon>
        <taxon>Actinomycetota</taxon>
        <taxon>Actinomycetes</taxon>
        <taxon>Streptosporangiales</taxon>
        <taxon>Nocardiopsidaceae</taxon>
        <taxon>Nocardiopsis</taxon>
    </lineage>
</organism>
<accession>A0A840WSG1</accession>
<name>A0A840WSG1_9ACTN</name>
<dbReference type="EMBL" id="JACHDO010000001">
    <property type="protein sequence ID" value="MBB5494566.1"/>
    <property type="molecule type" value="Genomic_DNA"/>
</dbReference>
<protein>
    <submittedName>
        <fullName evidence="1">Uncharacterized protein</fullName>
    </submittedName>
</protein>
<evidence type="ECO:0000313" key="2">
    <source>
        <dbReference type="Proteomes" id="UP000579647"/>
    </source>
</evidence>
<dbReference type="AlphaFoldDB" id="A0A840WSG1"/>
<dbReference type="Proteomes" id="UP000579647">
    <property type="component" value="Unassembled WGS sequence"/>
</dbReference>
<gene>
    <name evidence="1" type="ORF">HNR07_005703</name>
</gene>
<keyword evidence="2" id="KW-1185">Reference proteome</keyword>